<dbReference type="SUPFAM" id="SSF51430">
    <property type="entry name" value="NAD(P)-linked oxidoreductase"/>
    <property type="match status" value="1"/>
</dbReference>
<dbReference type="OMA" id="SISWGHI"/>
<sequence length="639" mass="74003">MRSLLKGKATQAATMEFLAKKFTPMEGWRLTSSDKSVEEIIKHQNNHKLPFYFSKLGFGGHYLNLNHPEGDSVVQDQQFAIQKAIQGGVNLIDSSADYGTSQQMIGMVLNGMCAHHHPVHHTHHHHGHHTTENDTKIYREELVLMSKVGPLDNYIDERNHSVLSRLANECQVQDLDKRITKLADNLHHYSLDPLIISHEITRCLQEYQVETLDVLVLNQPEKLLQAMLLQNTDGNEFAVYEEFYHKLEKTFKWLEHEVERGRIQAYGIASKAVTRVPNVGVLSIDLEKCLKIAEKAHGGLNHNFKVVQVPYNLHENSVHTEKIFYDQQSNSYVNFLSFAKTYNLATMGFRPLTTQLDAYLIFRFADYKFDKNKNDHMEKLVKEYQETANEIAYTELNTPWYNVNLLDDSVVLSKEVQSSTRPEFSMENILKIRPSISWGHIIMTNYDQLESYFTFKKVLQNRIRPEQKYIFAKLSELSAKVNENDYNAVGMKKEGTDANQLNNFKTQCNRWLSHYQRLCNKFYQLYSDLLSIKHQHQCEDLHAKISKVSNEDLNQYTTLAQKSIRCLVDTPNLDTVLVGMHRTKYVDDLLFNSANSEYSLLQSRPPEKQQISDSVIREVKVNNFRLIVDGETTPHLRSQ</sequence>
<dbReference type="Gene3D" id="3.20.20.100">
    <property type="entry name" value="NADP-dependent oxidoreductase domain"/>
    <property type="match status" value="1"/>
</dbReference>
<dbReference type="Pfam" id="PF00248">
    <property type="entry name" value="Aldo_ket_red"/>
    <property type="match status" value="1"/>
</dbReference>
<comment type="caution">
    <text evidence="2">The sequence shown here is derived from an EMBL/GenBank/DDBJ whole genome shotgun (WGS) entry which is preliminary data.</text>
</comment>
<dbReference type="InterPro" id="IPR023210">
    <property type="entry name" value="NADP_OxRdtase_dom"/>
</dbReference>
<feature type="domain" description="NADP-dependent oxidoreductase" evidence="1">
    <location>
        <begin position="55"/>
        <end position="362"/>
    </location>
</feature>
<dbReference type="CDD" id="cd19099">
    <property type="entry name" value="AKR_unchar"/>
    <property type="match status" value="1"/>
</dbReference>
<accession>A0A6A5C6X4</accession>
<evidence type="ECO:0000313" key="2">
    <source>
        <dbReference type="EMBL" id="KAF0982612.1"/>
    </source>
</evidence>
<dbReference type="InterPro" id="IPR036812">
    <property type="entry name" value="NAD(P)_OxRdtase_dom_sf"/>
</dbReference>
<evidence type="ECO:0000259" key="1">
    <source>
        <dbReference type="Pfam" id="PF00248"/>
    </source>
</evidence>
<reference evidence="2 3" key="1">
    <citation type="journal article" date="2019" name="Sci. Rep.">
        <title>Nanopore sequencing improves the draft genome of the human pathogenic amoeba Naegleria fowleri.</title>
        <authorList>
            <person name="Liechti N."/>
            <person name="Schurch N."/>
            <person name="Bruggmann R."/>
            <person name="Wittwer M."/>
        </authorList>
    </citation>
    <scope>NUCLEOTIDE SEQUENCE [LARGE SCALE GENOMIC DNA]</scope>
    <source>
        <strain evidence="2 3">ATCC 30894</strain>
    </source>
</reference>
<dbReference type="EMBL" id="VFQX01000009">
    <property type="protein sequence ID" value="KAF0982612.1"/>
    <property type="molecule type" value="Genomic_DNA"/>
</dbReference>
<gene>
    <name evidence="2" type="ORF">FDP41_011542</name>
</gene>
<keyword evidence="3" id="KW-1185">Reference proteome</keyword>
<protein>
    <recommendedName>
        <fullName evidence="1">NADP-dependent oxidoreductase domain-containing protein</fullName>
    </recommendedName>
</protein>
<dbReference type="VEuPathDB" id="AmoebaDB:FDP41_011542"/>
<evidence type="ECO:0000313" key="3">
    <source>
        <dbReference type="Proteomes" id="UP000444721"/>
    </source>
</evidence>
<dbReference type="VEuPathDB" id="AmoebaDB:NfTy_018250"/>
<name>A0A6A5C6X4_NAEFO</name>
<dbReference type="OrthoDB" id="48988at2759"/>
<dbReference type="GeneID" id="68118757"/>
<dbReference type="Proteomes" id="UP000444721">
    <property type="component" value="Unassembled WGS sequence"/>
</dbReference>
<organism evidence="2 3">
    <name type="scientific">Naegleria fowleri</name>
    <name type="common">Brain eating amoeba</name>
    <dbReference type="NCBI Taxonomy" id="5763"/>
    <lineage>
        <taxon>Eukaryota</taxon>
        <taxon>Discoba</taxon>
        <taxon>Heterolobosea</taxon>
        <taxon>Tetramitia</taxon>
        <taxon>Eutetramitia</taxon>
        <taxon>Vahlkampfiidae</taxon>
        <taxon>Naegleria</taxon>
    </lineage>
</organism>
<dbReference type="AlphaFoldDB" id="A0A6A5C6X4"/>
<dbReference type="RefSeq" id="XP_044567325.1">
    <property type="nucleotide sequence ID" value="XM_044701962.1"/>
</dbReference>
<dbReference type="VEuPathDB" id="AmoebaDB:NF0028620"/>
<proteinExistence type="predicted"/>